<dbReference type="EMBL" id="BK016245">
    <property type="protein sequence ID" value="DAG04876.1"/>
    <property type="molecule type" value="Genomic_DNA"/>
</dbReference>
<reference evidence="1" key="1">
    <citation type="journal article" date="2021" name="Proc. Natl. Acad. Sci. U.S.A.">
        <title>A Catalog of Tens of Thousands of Viruses from Human Metagenomes Reveals Hidden Associations with Chronic Diseases.</title>
        <authorList>
            <person name="Tisza M.J."/>
            <person name="Buck C.B."/>
        </authorList>
    </citation>
    <scope>NUCLEOTIDE SEQUENCE</scope>
    <source>
        <strain evidence="1">CtGa111</strain>
    </source>
</reference>
<evidence type="ECO:0000313" key="1">
    <source>
        <dbReference type="EMBL" id="DAG04876.1"/>
    </source>
</evidence>
<proteinExistence type="predicted"/>
<name>A0A8S5VDT4_9CAUD</name>
<accession>A0A8S5VDT4</accession>
<sequence length="67" mass="8341">MNETNYEKNKHEVTRLDAIRKIDIMGLEKFLENIQKYPDRYPKNKFEWIVWLQEPVEDRVHFDNKVF</sequence>
<organism evidence="1">
    <name type="scientific">Siphoviridae sp. ctGa111</name>
    <dbReference type="NCBI Taxonomy" id="2825413"/>
    <lineage>
        <taxon>Viruses</taxon>
        <taxon>Duplodnaviria</taxon>
        <taxon>Heunggongvirae</taxon>
        <taxon>Uroviricota</taxon>
        <taxon>Caudoviricetes</taxon>
    </lineage>
</organism>
<protein>
    <submittedName>
        <fullName evidence="1">Uncharacterized protein</fullName>
    </submittedName>
</protein>